<comment type="caution">
    <text evidence="1">The sequence shown here is derived from an EMBL/GenBank/DDBJ whole genome shotgun (WGS) entry which is preliminary data.</text>
</comment>
<evidence type="ECO:0000313" key="1">
    <source>
        <dbReference type="EMBL" id="RMH93320.1"/>
    </source>
</evidence>
<protein>
    <submittedName>
        <fullName evidence="1">Uncharacterized protein</fullName>
    </submittedName>
</protein>
<dbReference type="OrthoDB" id="6028077at2"/>
<sequence length="83" mass="8994">MNWDALQREALAELGHVLLQSHVPGSEPPPPPDPRVLAMLAKALGIVPEALAEAGVALPALERLRDPAVKRALWPRLRGLRGR</sequence>
<keyword evidence="2" id="KW-1185">Reference proteome</keyword>
<dbReference type="EMBL" id="RFLY01000006">
    <property type="protein sequence ID" value="RMH93320.1"/>
    <property type="molecule type" value="Genomic_DNA"/>
</dbReference>
<dbReference type="RefSeq" id="WP_122101124.1">
    <property type="nucleotide sequence ID" value="NZ_RFLY01000006.1"/>
</dbReference>
<dbReference type="Proteomes" id="UP000275012">
    <property type="component" value="Unassembled WGS sequence"/>
</dbReference>
<dbReference type="AlphaFoldDB" id="A0A3M2I079"/>
<reference evidence="1 2" key="1">
    <citation type="submission" date="2018-10" db="EMBL/GenBank/DDBJ databases">
        <title>Proposal of Lysobacter pythonis sp. nov. isolated from royal pythons (Python regius).</title>
        <authorList>
            <person name="Hans-Juergen B."/>
            <person name="Huptas C."/>
            <person name="Sandra B."/>
            <person name="Igor L."/>
            <person name="Joachim S."/>
            <person name="Siegfried S."/>
            <person name="Mareike W."/>
            <person name="Peter K."/>
        </authorList>
    </citation>
    <scope>NUCLEOTIDE SEQUENCE [LARGE SCALE GENOMIC DNA]</scope>
    <source>
        <strain evidence="1 2">4284/11</strain>
    </source>
</reference>
<proteinExistence type="predicted"/>
<gene>
    <name evidence="1" type="ORF">EBB59_05390</name>
</gene>
<evidence type="ECO:0000313" key="2">
    <source>
        <dbReference type="Proteomes" id="UP000275012"/>
    </source>
</evidence>
<name>A0A3M2I079_9GAMM</name>
<organism evidence="1 2">
    <name type="scientific">Solilutibacter pythonis</name>
    <dbReference type="NCBI Taxonomy" id="2483112"/>
    <lineage>
        <taxon>Bacteria</taxon>
        <taxon>Pseudomonadati</taxon>
        <taxon>Pseudomonadota</taxon>
        <taxon>Gammaproteobacteria</taxon>
        <taxon>Lysobacterales</taxon>
        <taxon>Lysobacteraceae</taxon>
        <taxon>Solilutibacter</taxon>
    </lineage>
</organism>
<accession>A0A3M2I079</accession>